<dbReference type="Pfam" id="PF02518">
    <property type="entry name" value="HATPase_c"/>
    <property type="match status" value="1"/>
</dbReference>
<evidence type="ECO:0000256" key="2">
    <source>
        <dbReference type="ARBA" id="ARBA00001966"/>
    </source>
</evidence>
<dbReference type="eggNOG" id="COG4585">
    <property type="taxonomic scope" value="Bacteria"/>
</dbReference>
<dbReference type="Pfam" id="PF05384">
    <property type="entry name" value="DegS"/>
    <property type="match status" value="1"/>
</dbReference>
<proteinExistence type="predicted"/>
<dbReference type="PANTHER" id="PTHR24421:SF55">
    <property type="entry name" value="SENSOR HISTIDINE KINASE YDFH"/>
    <property type="match status" value="1"/>
</dbReference>
<evidence type="ECO:0000256" key="12">
    <source>
        <dbReference type="ARBA" id="ARBA00023012"/>
    </source>
</evidence>
<dbReference type="InterPro" id="IPR003594">
    <property type="entry name" value="HATPase_dom"/>
</dbReference>
<feature type="domain" description="Histidine kinase" evidence="17">
    <location>
        <begin position="187"/>
        <end position="382"/>
    </location>
</feature>
<comment type="subcellular location">
    <subcellularLocation>
        <location evidence="3">Cytoplasm</location>
    </subcellularLocation>
</comment>
<dbReference type="InterPro" id="IPR050482">
    <property type="entry name" value="Sensor_HK_TwoCompSys"/>
</dbReference>
<protein>
    <recommendedName>
        <fullName evidence="5">Oxygen sensor histidine kinase NreB</fullName>
        <ecNumber evidence="4">2.7.13.3</ecNumber>
    </recommendedName>
    <alternativeName>
        <fullName evidence="15">Nitrogen regulation protein B</fullName>
    </alternativeName>
</protein>
<dbReference type="Pfam" id="PF07730">
    <property type="entry name" value="HisKA_3"/>
    <property type="match status" value="1"/>
</dbReference>
<dbReference type="InterPro" id="IPR005467">
    <property type="entry name" value="His_kinase_dom"/>
</dbReference>
<dbReference type="InterPro" id="IPR016381">
    <property type="entry name" value="Sig_transdc_His_kinase_DegS"/>
</dbReference>
<dbReference type="PANTHER" id="PTHR24421">
    <property type="entry name" value="NITRATE/NITRITE SENSOR PROTEIN NARX-RELATED"/>
    <property type="match status" value="1"/>
</dbReference>
<name>F4A0H6_MAHA5</name>
<evidence type="ECO:0000259" key="17">
    <source>
        <dbReference type="PROSITE" id="PS50109"/>
    </source>
</evidence>
<evidence type="ECO:0000256" key="15">
    <source>
        <dbReference type="ARBA" id="ARBA00030800"/>
    </source>
</evidence>
<evidence type="ECO:0000313" key="19">
    <source>
        <dbReference type="Proteomes" id="UP000008457"/>
    </source>
</evidence>
<evidence type="ECO:0000256" key="13">
    <source>
        <dbReference type="ARBA" id="ARBA00023014"/>
    </source>
</evidence>
<reference evidence="18 19" key="2">
    <citation type="journal article" date="2011" name="Stand. Genomic Sci.">
        <title>Complete genome sequence of Mahella australiensis type strain (50-1 BON).</title>
        <authorList>
            <person name="Sikorski J."/>
            <person name="Teshima H."/>
            <person name="Nolan M."/>
            <person name="Lucas S."/>
            <person name="Hammon N."/>
            <person name="Deshpande S."/>
            <person name="Cheng J.F."/>
            <person name="Pitluck S."/>
            <person name="Liolios K."/>
            <person name="Pagani I."/>
            <person name="Ivanova N."/>
            <person name="Huntemann M."/>
            <person name="Mavromatis K."/>
            <person name="Ovchinikova G."/>
            <person name="Pati A."/>
            <person name="Tapia R."/>
            <person name="Han C."/>
            <person name="Goodwin L."/>
            <person name="Chen A."/>
            <person name="Palaniappan K."/>
            <person name="Land M."/>
            <person name="Hauser L."/>
            <person name="Ngatchou-Djao O.D."/>
            <person name="Rohde M."/>
            <person name="Pukall R."/>
            <person name="Spring S."/>
            <person name="Abt B."/>
            <person name="Goker M."/>
            <person name="Detter J.C."/>
            <person name="Woyke T."/>
            <person name="Bristow J."/>
            <person name="Markowitz V."/>
            <person name="Hugenholtz P."/>
            <person name="Eisen J.A."/>
            <person name="Kyrpides N.C."/>
            <person name="Klenk H.P."/>
            <person name="Lapidus A."/>
        </authorList>
    </citation>
    <scope>NUCLEOTIDE SEQUENCE [LARGE SCALE GENOMIC DNA]</scope>
    <source>
        <strain evidence="19">DSM 15567 / CIP 107919 / 50-1 BON</strain>
    </source>
</reference>
<comment type="cofactor">
    <cofactor evidence="2">
        <name>[4Fe-4S] cluster</name>
        <dbReference type="ChEBI" id="CHEBI:49883"/>
    </cofactor>
</comment>
<evidence type="ECO:0000256" key="3">
    <source>
        <dbReference type="ARBA" id="ARBA00004496"/>
    </source>
</evidence>
<evidence type="ECO:0000256" key="11">
    <source>
        <dbReference type="ARBA" id="ARBA00023004"/>
    </source>
</evidence>
<dbReference type="GO" id="GO:0051539">
    <property type="term" value="F:4 iron, 4 sulfur cluster binding"/>
    <property type="evidence" value="ECO:0007669"/>
    <property type="project" value="UniProtKB-KW"/>
</dbReference>
<evidence type="ECO:0000256" key="7">
    <source>
        <dbReference type="ARBA" id="ARBA00022490"/>
    </source>
</evidence>
<keyword evidence="11" id="KW-0408">Iron</keyword>
<dbReference type="GO" id="GO:0005737">
    <property type="term" value="C:cytoplasm"/>
    <property type="evidence" value="ECO:0007669"/>
    <property type="project" value="UniProtKB-SubCell"/>
</dbReference>
<evidence type="ECO:0000256" key="5">
    <source>
        <dbReference type="ARBA" id="ARBA00017322"/>
    </source>
</evidence>
<reference evidence="19" key="1">
    <citation type="submission" date="2010-11" db="EMBL/GenBank/DDBJ databases">
        <title>The complete genome of Mahella australiensis DSM 15567.</title>
        <authorList>
            <consortium name="US DOE Joint Genome Institute (JGI-PGF)"/>
            <person name="Lucas S."/>
            <person name="Copeland A."/>
            <person name="Lapidus A."/>
            <person name="Bruce D."/>
            <person name="Goodwin L."/>
            <person name="Pitluck S."/>
            <person name="Kyrpides N."/>
            <person name="Mavromatis K."/>
            <person name="Pagani I."/>
            <person name="Ivanova N."/>
            <person name="Teshima H."/>
            <person name="Brettin T."/>
            <person name="Detter J.C."/>
            <person name="Han C."/>
            <person name="Tapia R."/>
            <person name="Land M."/>
            <person name="Hauser L."/>
            <person name="Markowitz V."/>
            <person name="Cheng J.-F."/>
            <person name="Hugenholtz P."/>
            <person name="Woyke T."/>
            <person name="Wu D."/>
            <person name="Spring S."/>
            <person name="Pukall R."/>
            <person name="Steenblock K."/>
            <person name="Schneider S."/>
            <person name="Klenk H.-P."/>
            <person name="Eisen J.A."/>
        </authorList>
    </citation>
    <scope>NUCLEOTIDE SEQUENCE [LARGE SCALE GENOMIC DNA]</scope>
    <source>
        <strain evidence="19">DSM 15567 / CIP 107919 / 50-1 BON</strain>
    </source>
</reference>
<dbReference type="SUPFAM" id="SSF55874">
    <property type="entry name" value="ATPase domain of HSP90 chaperone/DNA topoisomerase II/histidine kinase"/>
    <property type="match status" value="1"/>
</dbReference>
<dbReference type="InterPro" id="IPR008595">
    <property type="entry name" value="DegS"/>
</dbReference>
<dbReference type="InterPro" id="IPR036890">
    <property type="entry name" value="HATPase_C_sf"/>
</dbReference>
<keyword evidence="9" id="KW-0479">Metal-binding</keyword>
<dbReference type="STRING" id="697281.Mahau_0652"/>
<comment type="function">
    <text evidence="14">Member of the two-component regulatory system NreB/NreC involved in the control of dissimilatory nitrate/nitrite reduction in response to oxygen. NreB functions as a direct oxygen sensor histidine kinase which is autophosphorylated, in the absence of oxygen, probably at the conserved histidine residue, and transfers its phosphate group probably to a conserved aspartate residue of NreC. NreB/NreC activates the expression of the nitrate (narGHJI) and nitrite (nir) reductase operons, as well as the putative nitrate transporter gene narT.</text>
</comment>
<keyword evidence="19" id="KW-1185">Reference proteome</keyword>
<dbReference type="GO" id="GO:0016020">
    <property type="term" value="C:membrane"/>
    <property type="evidence" value="ECO:0007669"/>
    <property type="project" value="InterPro"/>
</dbReference>
<dbReference type="Proteomes" id="UP000008457">
    <property type="component" value="Chromosome"/>
</dbReference>
<evidence type="ECO:0000256" key="9">
    <source>
        <dbReference type="ARBA" id="ARBA00022723"/>
    </source>
</evidence>
<dbReference type="EC" id="2.7.13.3" evidence="4"/>
<dbReference type="GO" id="GO:0000155">
    <property type="term" value="F:phosphorelay sensor kinase activity"/>
    <property type="evidence" value="ECO:0007669"/>
    <property type="project" value="InterPro"/>
</dbReference>
<keyword evidence="6" id="KW-0004">4Fe-4S</keyword>
<evidence type="ECO:0000256" key="14">
    <source>
        <dbReference type="ARBA" id="ARBA00024827"/>
    </source>
</evidence>
<evidence type="ECO:0000313" key="18">
    <source>
        <dbReference type="EMBL" id="AEE95855.1"/>
    </source>
</evidence>
<evidence type="ECO:0000256" key="16">
    <source>
        <dbReference type="SAM" id="Coils"/>
    </source>
</evidence>
<dbReference type="RefSeq" id="WP_013780288.1">
    <property type="nucleotide sequence ID" value="NC_015520.1"/>
</dbReference>
<evidence type="ECO:0000256" key="1">
    <source>
        <dbReference type="ARBA" id="ARBA00000085"/>
    </source>
</evidence>
<dbReference type="InterPro" id="IPR011712">
    <property type="entry name" value="Sig_transdc_His_kin_sub3_dim/P"/>
</dbReference>
<dbReference type="InterPro" id="IPR004358">
    <property type="entry name" value="Sig_transdc_His_kin-like_C"/>
</dbReference>
<keyword evidence="13" id="KW-0411">Iron-sulfur</keyword>
<keyword evidence="8" id="KW-0808">Transferase</keyword>
<dbReference type="PIRSF" id="PIRSF003169">
    <property type="entry name" value="STHK_DegS"/>
    <property type="match status" value="1"/>
</dbReference>
<sequence length="388" mass="44658">MVDVGQLDYILKNVVNTIKQSQQQINYINEEALKEWNELQQRLVDIQCQIRLIIDEVDSLEKLLRKSRQRLAQVSKNFQIFSEEEVKAAYDEASELQLKLALKRQLEKQLQEQRKDIEQRVKRVKDTLEKADRISSQIAAALALITSDLSDIANELQDMQFKEFMNNRIIMAQEEERQRLARDIHDGPAQSMSNLLLKAELCDRLLDTDVRAAHNELSELKNMIRNSLSEIRKVIFDLRPMSLDDLGLIPTLMQYVEDFEKESGITVDLKIKGNHTVALKSIVEVAVFRVIQEALNNVRKHSHAKNVLIYLEFLDKMLNIRINDDGVGFDSKTILKTEEREHAAGFGLYSMKERVTLLNGKFDIITSPGEGTTIFASIPIEREHKTNG</sequence>
<evidence type="ECO:0000256" key="4">
    <source>
        <dbReference type="ARBA" id="ARBA00012438"/>
    </source>
</evidence>
<dbReference type="SMART" id="SM00387">
    <property type="entry name" value="HATPase_c"/>
    <property type="match status" value="1"/>
</dbReference>
<organism evidence="18 19">
    <name type="scientific">Mahella australiensis (strain DSM 15567 / CIP 107919 / 50-1 BON)</name>
    <dbReference type="NCBI Taxonomy" id="697281"/>
    <lineage>
        <taxon>Bacteria</taxon>
        <taxon>Bacillati</taxon>
        <taxon>Bacillota</taxon>
        <taxon>Clostridia</taxon>
        <taxon>Thermoanaerobacterales</taxon>
        <taxon>Thermoanaerobacterales Family IV. Incertae Sedis</taxon>
        <taxon>Mahella</taxon>
    </lineage>
</organism>
<dbReference type="EMBL" id="CP002360">
    <property type="protein sequence ID" value="AEE95855.1"/>
    <property type="molecule type" value="Genomic_DNA"/>
</dbReference>
<dbReference type="KEGG" id="mas:Mahau_0652"/>
<keyword evidence="7" id="KW-0963">Cytoplasm</keyword>
<dbReference type="PRINTS" id="PR00344">
    <property type="entry name" value="BCTRLSENSOR"/>
</dbReference>
<keyword evidence="16" id="KW-0175">Coiled coil</keyword>
<evidence type="ECO:0000256" key="8">
    <source>
        <dbReference type="ARBA" id="ARBA00022679"/>
    </source>
</evidence>
<dbReference type="HOGENOM" id="CLU_000445_20_0_9"/>
<dbReference type="GO" id="GO:0046872">
    <property type="term" value="F:metal ion binding"/>
    <property type="evidence" value="ECO:0007669"/>
    <property type="project" value="UniProtKB-KW"/>
</dbReference>
<dbReference type="GO" id="GO:0046983">
    <property type="term" value="F:protein dimerization activity"/>
    <property type="evidence" value="ECO:0007669"/>
    <property type="project" value="InterPro"/>
</dbReference>
<evidence type="ECO:0000256" key="10">
    <source>
        <dbReference type="ARBA" id="ARBA00022777"/>
    </source>
</evidence>
<keyword evidence="12" id="KW-0902">Two-component regulatory system</keyword>
<dbReference type="Gene3D" id="1.20.5.1930">
    <property type="match status" value="1"/>
</dbReference>
<keyword evidence="10 18" id="KW-0418">Kinase</keyword>
<gene>
    <name evidence="18" type="ordered locus">Mahau_0652</name>
</gene>
<dbReference type="PROSITE" id="PS50109">
    <property type="entry name" value="HIS_KIN"/>
    <property type="match status" value="1"/>
</dbReference>
<accession>F4A0H6</accession>
<dbReference type="Gene3D" id="3.30.565.10">
    <property type="entry name" value="Histidine kinase-like ATPase, C-terminal domain"/>
    <property type="match status" value="1"/>
</dbReference>
<dbReference type="AlphaFoldDB" id="F4A0H6"/>
<feature type="coiled-coil region" evidence="16">
    <location>
        <begin position="11"/>
        <end position="134"/>
    </location>
</feature>
<comment type="catalytic activity">
    <reaction evidence="1">
        <text>ATP + protein L-histidine = ADP + protein N-phospho-L-histidine.</text>
        <dbReference type="EC" id="2.7.13.3"/>
    </reaction>
</comment>
<evidence type="ECO:0000256" key="6">
    <source>
        <dbReference type="ARBA" id="ARBA00022485"/>
    </source>
</evidence>
<dbReference type="CDD" id="cd16917">
    <property type="entry name" value="HATPase_UhpB-NarQ-NarX-like"/>
    <property type="match status" value="1"/>
</dbReference>